<keyword evidence="3" id="KW-1185">Reference proteome</keyword>
<feature type="domain" description="SnoaL-like" evidence="1">
    <location>
        <begin position="9"/>
        <end position="110"/>
    </location>
</feature>
<sequence length="125" mass="13896">MGSKIRTTIERYVELVGAGSADDVVSLYAADATVEDPVGTPVRKGHDAIREFYELLVPLERETTLHPETVRIAGNSAAFMFTVVTTVNDQRFVLTPIDVMEFDDDGKITGMRALWSQDDMRVDTE</sequence>
<gene>
    <name evidence="2" type="ORF">GCM10023318_59900</name>
</gene>
<evidence type="ECO:0000313" key="3">
    <source>
        <dbReference type="Proteomes" id="UP001500603"/>
    </source>
</evidence>
<comment type="caution">
    <text evidence="2">The sequence shown here is derived from an EMBL/GenBank/DDBJ whole genome shotgun (WGS) entry which is preliminary data.</text>
</comment>
<proteinExistence type="predicted"/>
<dbReference type="RefSeq" id="WP_345499741.1">
    <property type="nucleotide sequence ID" value="NZ_BAABJM010000009.1"/>
</dbReference>
<dbReference type="InterPro" id="IPR032710">
    <property type="entry name" value="NTF2-like_dom_sf"/>
</dbReference>
<protein>
    <submittedName>
        <fullName evidence="2">Nuclear transport factor 2 family protein</fullName>
    </submittedName>
</protein>
<dbReference type="Pfam" id="PF12680">
    <property type="entry name" value="SnoaL_2"/>
    <property type="match status" value="1"/>
</dbReference>
<organism evidence="2 3">
    <name type="scientific">Nocardia callitridis</name>
    <dbReference type="NCBI Taxonomy" id="648753"/>
    <lineage>
        <taxon>Bacteria</taxon>
        <taxon>Bacillati</taxon>
        <taxon>Actinomycetota</taxon>
        <taxon>Actinomycetes</taxon>
        <taxon>Mycobacteriales</taxon>
        <taxon>Nocardiaceae</taxon>
        <taxon>Nocardia</taxon>
    </lineage>
</organism>
<accession>A0ABP9L0Q0</accession>
<dbReference type="Gene3D" id="3.10.450.50">
    <property type="match status" value="1"/>
</dbReference>
<dbReference type="SUPFAM" id="SSF54427">
    <property type="entry name" value="NTF2-like"/>
    <property type="match status" value="1"/>
</dbReference>
<reference evidence="3" key="1">
    <citation type="journal article" date="2019" name="Int. J. Syst. Evol. Microbiol.">
        <title>The Global Catalogue of Microorganisms (GCM) 10K type strain sequencing project: providing services to taxonomists for standard genome sequencing and annotation.</title>
        <authorList>
            <consortium name="The Broad Institute Genomics Platform"/>
            <consortium name="The Broad Institute Genome Sequencing Center for Infectious Disease"/>
            <person name="Wu L."/>
            <person name="Ma J."/>
        </authorList>
    </citation>
    <scope>NUCLEOTIDE SEQUENCE [LARGE SCALE GENOMIC DNA]</scope>
    <source>
        <strain evidence="3">JCM 18298</strain>
    </source>
</reference>
<evidence type="ECO:0000259" key="1">
    <source>
        <dbReference type="Pfam" id="PF12680"/>
    </source>
</evidence>
<dbReference type="EMBL" id="BAABJM010000009">
    <property type="protein sequence ID" value="GAA5069006.1"/>
    <property type="molecule type" value="Genomic_DNA"/>
</dbReference>
<evidence type="ECO:0000313" key="2">
    <source>
        <dbReference type="EMBL" id="GAA5069006.1"/>
    </source>
</evidence>
<dbReference type="Proteomes" id="UP001500603">
    <property type="component" value="Unassembled WGS sequence"/>
</dbReference>
<dbReference type="InterPro" id="IPR037401">
    <property type="entry name" value="SnoaL-like"/>
</dbReference>
<name>A0ABP9L0Q0_9NOCA</name>